<sequence>MGEALGLSWGITSAIFVGWLIRLLYKLIQRSSAENGASPAAYVPWTYASVQDIVSRGNAKFARYIAFRALPPALILTLYAAVLVRYTPERPAAALVLLAALVYLASTIGRRFFEKWLTLAEKRLLIAAAAVVITVALVVAVLASIPASASYLTRLAPSVPGVVDSLWASLIAAFVVVAYLESTNMRRVPAHQQDPAMFDLFVAEAHSRDMVRFGRLIEDAGADLRVRLALSGVLILEQVNRPALLRKFERAFVRIFRRGATQGVAQVWSSSVISDERSVELAIEKISAALAGSPVDGTDVFSNLMPALIDYNDDPNYPEYMRPVVDALLRLFPWEFGTVRA</sequence>
<dbReference type="RefSeq" id="WP_189694728.1">
    <property type="nucleotide sequence ID" value="NZ_BNCM01000013.1"/>
</dbReference>
<evidence type="ECO:0000256" key="1">
    <source>
        <dbReference type="SAM" id="Phobius"/>
    </source>
</evidence>
<keyword evidence="3" id="KW-1185">Reference proteome</keyword>
<gene>
    <name evidence="2" type="ORF">JJE72_00805</name>
</gene>
<keyword evidence="1" id="KW-1133">Transmembrane helix</keyword>
<keyword evidence="1" id="KW-0812">Transmembrane</keyword>
<feature type="transmembrane region" description="Helical" evidence="1">
    <location>
        <begin position="165"/>
        <end position="182"/>
    </location>
</feature>
<feature type="transmembrane region" description="Helical" evidence="1">
    <location>
        <begin position="92"/>
        <end position="113"/>
    </location>
</feature>
<name>A0ABS1JY63_9MICC</name>
<dbReference type="EMBL" id="JAERRC010000005">
    <property type="protein sequence ID" value="MBL0704042.1"/>
    <property type="molecule type" value="Genomic_DNA"/>
</dbReference>
<feature type="transmembrane region" description="Helical" evidence="1">
    <location>
        <begin position="125"/>
        <end position="145"/>
    </location>
</feature>
<dbReference type="Proteomes" id="UP000639051">
    <property type="component" value="Unassembled WGS sequence"/>
</dbReference>
<reference evidence="2 3" key="1">
    <citation type="submission" date="2021-01" db="EMBL/GenBank/DDBJ databases">
        <title>Genome public.</title>
        <authorList>
            <person name="Liu C."/>
            <person name="Sun Q."/>
        </authorList>
    </citation>
    <scope>NUCLEOTIDE SEQUENCE [LARGE SCALE GENOMIC DNA]</scope>
    <source>
        <strain evidence="2 3">JC656</strain>
    </source>
</reference>
<protein>
    <submittedName>
        <fullName evidence="2">Uncharacterized protein</fullName>
    </submittedName>
</protein>
<organism evidence="2 3">
    <name type="scientific">Sinomonas cellulolyticus</name>
    <dbReference type="NCBI Taxonomy" id="2801916"/>
    <lineage>
        <taxon>Bacteria</taxon>
        <taxon>Bacillati</taxon>
        <taxon>Actinomycetota</taxon>
        <taxon>Actinomycetes</taxon>
        <taxon>Micrococcales</taxon>
        <taxon>Micrococcaceae</taxon>
        <taxon>Sinomonas</taxon>
    </lineage>
</organism>
<proteinExistence type="predicted"/>
<evidence type="ECO:0000313" key="3">
    <source>
        <dbReference type="Proteomes" id="UP000639051"/>
    </source>
</evidence>
<comment type="caution">
    <text evidence="2">The sequence shown here is derived from an EMBL/GenBank/DDBJ whole genome shotgun (WGS) entry which is preliminary data.</text>
</comment>
<evidence type="ECO:0000313" key="2">
    <source>
        <dbReference type="EMBL" id="MBL0704042.1"/>
    </source>
</evidence>
<feature type="transmembrane region" description="Helical" evidence="1">
    <location>
        <begin position="6"/>
        <end position="25"/>
    </location>
</feature>
<accession>A0ABS1JY63</accession>
<feature type="transmembrane region" description="Helical" evidence="1">
    <location>
        <begin position="65"/>
        <end position="86"/>
    </location>
</feature>
<keyword evidence="1" id="KW-0472">Membrane</keyword>